<evidence type="ECO:0000313" key="3">
    <source>
        <dbReference type="EMBL" id="CAI9151124.1"/>
    </source>
</evidence>
<reference evidence="3" key="1">
    <citation type="submission" date="2023-04" db="EMBL/GenBank/DDBJ databases">
        <authorList>
            <consortium name="ELIXIR-Norway"/>
        </authorList>
    </citation>
    <scope>NUCLEOTIDE SEQUENCE [LARGE SCALE GENOMIC DNA]</scope>
</reference>
<sequence length="90" mass="9938">MRTVEFRSERQTNKETTKTTRSPVTTAGLLICSAVLGVWPVALTASPGYLPSSGPTRHLPICATELRAKDLSVRQGDPVEDSRQWRVQDD</sequence>
<accession>A0ABN8XU30</accession>
<keyword evidence="2" id="KW-0472">Membrane</keyword>
<evidence type="ECO:0000256" key="1">
    <source>
        <dbReference type="SAM" id="MobiDB-lite"/>
    </source>
</evidence>
<proteinExistence type="predicted"/>
<organism evidence="3 4">
    <name type="scientific">Rangifer tarandus platyrhynchus</name>
    <name type="common">Svalbard reindeer</name>
    <dbReference type="NCBI Taxonomy" id="3082113"/>
    <lineage>
        <taxon>Eukaryota</taxon>
        <taxon>Metazoa</taxon>
        <taxon>Chordata</taxon>
        <taxon>Craniata</taxon>
        <taxon>Vertebrata</taxon>
        <taxon>Euteleostomi</taxon>
        <taxon>Mammalia</taxon>
        <taxon>Eutheria</taxon>
        <taxon>Laurasiatheria</taxon>
        <taxon>Artiodactyla</taxon>
        <taxon>Ruminantia</taxon>
        <taxon>Pecora</taxon>
        <taxon>Cervidae</taxon>
        <taxon>Odocoileinae</taxon>
        <taxon>Rangifer</taxon>
    </lineage>
</organism>
<gene>
    <name evidence="3" type="ORF">MRATA1EN1_LOCUS86</name>
</gene>
<feature type="region of interest" description="Disordered" evidence="1">
    <location>
        <begin position="1"/>
        <end position="22"/>
    </location>
</feature>
<keyword evidence="4" id="KW-1185">Reference proteome</keyword>
<keyword evidence="2" id="KW-0812">Transmembrane</keyword>
<name>A0ABN8XU30_RANTA</name>
<protein>
    <submittedName>
        <fullName evidence="3">Uncharacterized protein</fullName>
    </submittedName>
</protein>
<feature type="compositionally biased region" description="Basic and acidic residues" evidence="1">
    <location>
        <begin position="1"/>
        <end position="18"/>
    </location>
</feature>
<feature type="transmembrane region" description="Helical" evidence="2">
    <location>
        <begin position="21"/>
        <end position="42"/>
    </location>
</feature>
<evidence type="ECO:0000256" key="2">
    <source>
        <dbReference type="SAM" id="Phobius"/>
    </source>
</evidence>
<dbReference type="EMBL" id="OX459937">
    <property type="protein sequence ID" value="CAI9151124.1"/>
    <property type="molecule type" value="Genomic_DNA"/>
</dbReference>
<dbReference type="Proteomes" id="UP001176941">
    <property type="component" value="Chromosome 1"/>
</dbReference>
<keyword evidence="2" id="KW-1133">Transmembrane helix</keyword>
<evidence type="ECO:0000313" key="4">
    <source>
        <dbReference type="Proteomes" id="UP001176941"/>
    </source>
</evidence>